<dbReference type="AlphaFoldDB" id="A0AAD7Z4A6"/>
<keyword evidence="2" id="KW-1185">Reference proteome</keyword>
<dbReference type="EMBL" id="JARGEI010000001">
    <property type="protein sequence ID" value="KAJ8736971.1"/>
    <property type="molecule type" value="Genomic_DNA"/>
</dbReference>
<dbReference type="SUPFAM" id="SSF53098">
    <property type="entry name" value="Ribonuclease H-like"/>
    <property type="match status" value="1"/>
</dbReference>
<name>A0AAD7Z4A6_MYTSE</name>
<reference evidence="1" key="1">
    <citation type="submission" date="2023-03" db="EMBL/GenBank/DDBJ databases">
        <title>Chromosome-level genomes of two armyworms, Mythimna separata and Mythimna loreyi, provide insights into the biosynthesis and reception of sex pheromones.</title>
        <authorList>
            <person name="Zhao H."/>
        </authorList>
    </citation>
    <scope>NUCLEOTIDE SEQUENCE</scope>
    <source>
        <strain evidence="1">BeijingLab</strain>
        <tissue evidence="1">Pupa</tissue>
    </source>
</reference>
<dbReference type="Proteomes" id="UP001231518">
    <property type="component" value="Chromosome 1"/>
</dbReference>
<accession>A0AAD7Z4A6</accession>
<evidence type="ECO:0000313" key="1">
    <source>
        <dbReference type="EMBL" id="KAJ8736971.1"/>
    </source>
</evidence>
<gene>
    <name evidence="1" type="ORF">PYW07_000242</name>
</gene>
<organism evidence="1 2">
    <name type="scientific">Mythimna separata</name>
    <name type="common">Oriental armyworm</name>
    <name type="synonym">Pseudaletia separata</name>
    <dbReference type="NCBI Taxonomy" id="271217"/>
    <lineage>
        <taxon>Eukaryota</taxon>
        <taxon>Metazoa</taxon>
        <taxon>Ecdysozoa</taxon>
        <taxon>Arthropoda</taxon>
        <taxon>Hexapoda</taxon>
        <taxon>Insecta</taxon>
        <taxon>Pterygota</taxon>
        <taxon>Neoptera</taxon>
        <taxon>Endopterygota</taxon>
        <taxon>Lepidoptera</taxon>
        <taxon>Glossata</taxon>
        <taxon>Ditrysia</taxon>
        <taxon>Noctuoidea</taxon>
        <taxon>Noctuidae</taxon>
        <taxon>Noctuinae</taxon>
        <taxon>Hadenini</taxon>
        <taxon>Mythimna</taxon>
    </lineage>
</organism>
<evidence type="ECO:0000313" key="2">
    <source>
        <dbReference type="Proteomes" id="UP001231518"/>
    </source>
</evidence>
<sequence length="209" mass="23347">MLKRFVELEDAIRSTLAFADRNLPTINPEDWKLYDQLCSVLRPFEEICASMSGEKYITESSIIIVTRCLKEACQKLLNKTDLLPQAYDTVLLLKSGLEERFRFVETSGTFALATFMDPRFKMQGFSDQSEAMRTKETVRKLVAALIGEKEHATPATVSTVVDVEEAAEPDLNPWNIFDKMVASSTAQGTPLSRAIKEVDIGCAISKPSN</sequence>
<comment type="caution">
    <text evidence="1">The sequence shown here is derived from an EMBL/GenBank/DDBJ whole genome shotgun (WGS) entry which is preliminary data.</text>
</comment>
<proteinExistence type="predicted"/>
<dbReference type="InterPro" id="IPR012337">
    <property type="entry name" value="RNaseH-like_sf"/>
</dbReference>
<protein>
    <submittedName>
        <fullName evidence="1">Uncharacterized protein</fullName>
    </submittedName>
</protein>